<accession>A0A6S6P9H2</accession>
<sequence length="66" mass="6597">MGTGAPNRTVSGWAIPTTSPAPGSIAVTAGGVLIEAEPVAEPVIAMATAPAMTTTERMTERSMSPV</sequence>
<proteinExistence type="predicted"/>
<dbReference type="AlphaFoldDB" id="A0A6S6P9H2"/>
<organism evidence="1 2">
    <name type="scientific">Mycolicibacterium litorale</name>
    <dbReference type="NCBI Taxonomy" id="758802"/>
    <lineage>
        <taxon>Bacteria</taxon>
        <taxon>Bacillati</taxon>
        <taxon>Actinomycetota</taxon>
        <taxon>Actinomycetes</taxon>
        <taxon>Mycobacteriales</taxon>
        <taxon>Mycobacteriaceae</taxon>
        <taxon>Mycolicibacterium</taxon>
    </lineage>
</organism>
<evidence type="ECO:0000313" key="2">
    <source>
        <dbReference type="Proteomes" id="UP000515734"/>
    </source>
</evidence>
<reference evidence="1 2" key="1">
    <citation type="submission" date="2020-07" db="EMBL/GenBank/DDBJ databases">
        <title>Complete genome sequence of Mycolicibacterium litorale like strain isolated from cardiac implantable electronic device infection.</title>
        <authorList>
            <person name="Fukano H."/>
            <person name="Miyama H."/>
            <person name="Hoshino Y."/>
        </authorList>
    </citation>
    <scope>NUCLEOTIDE SEQUENCE [LARGE SCALE GENOMIC DNA]</scope>
    <source>
        <strain evidence="1 2">NIIDNTM18</strain>
    </source>
</reference>
<dbReference type="EMBL" id="AP023287">
    <property type="protein sequence ID" value="BCI53350.1"/>
    <property type="molecule type" value="Genomic_DNA"/>
</dbReference>
<evidence type="ECO:0000313" key="1">
    <source>
        <dbReference type="EMBL" id="BCI53350.1"/>
    </source>
</evidence>
<gene>
    <name evidence="1" type="ORF">NIIDNTM18_26280</name>
</gene>
<name>A0A6S6P9H2_9MYCO</name>
<dbReference type="Proteomes" id="UP000515734">
    <property type="component" value="Chromosome"/>
</dbReference>
<protein>
    <submittedName>
        <fullName evidence="1">Uncharacterized protein</fullName>
    </submittedName>
</protein>